<dbReference type="InterPro" id="IPR002293">
    <property type="entry name" value="AA/rel_permease1"/>
</dbReference>
<dbReference type="PANTHER" id="PTHR43243">
    <property type="entry name" value="INNER MEMBRANE TRANSPORTER YGJI-RELATED"/>
    <property type="match status" value="1"/>
</dbReference>
<keyword evidence="4 6" id="KW-1133">Transmembrane helix</keyword>
<sequence length="471" mass="49750">MADLQKEGGLDGGLKRTLGPINLISLGVGAIIGAGIFVITGQAAAQYAGPAITISFILAAFACAFAGLCYAEFAALLPISGSAYTYAYATLGELVAWIIGWDLIIEYALSAATVAVGWSGYVVSFLRDFGIVMPPQFTASFGQPVTLADGTTAAGLLNVPAVLIILALSLLLVVGVSESASVNGIIVVVKVAVIVAFLVFGASYIDTANWTPFIPEPVEPGRYGYFGILRAAGVIFFAYIGFDAVSTAAQEAKNPQRDMPIGILGSLVVCTVLYILVALVLTGIVDYRQLGVPDPIAVGVDAIGLGWLTFIVKIGAIAGLTSVMLVTLYGQTRIFYTMSRDGLLPPLFSAIHPRFKTPYLSTMLLGLFVSVVAGLVPLGILGELVSIGTLFAFIVVSAGVLFLRYRQPDLPRPFRCPLVPWVPLASIVACLALMSGLPADTWLRLFAWLGLGLLVYFVYGRVHSKLQSRRA</sequence>
<keyword evidence="5 6" id="KW-0472">Membrane</keyword>
<keyword evidence="8" id="KW-1185">Reference proteome</keyword>
<dbReference type="PANTHER" id="PTHR43243:SF4">
    <property type="entry name" value="CATIONIC AMINO ACID TRANSPORTER 4"/>
    <property type="match status" value="1"/>
</dbReference>
<dbReference type="EMBL" id="BA000045">
    <property type="protein sequence ID" value="BAC89607.1"/>
    <property type="molecule type" value="Genomic_DNA"/>
</dbReference>
<feature type="transmembrane region" description="Helical" evidence="6">
    <location>
        <begin position="445"/>
        <end position="462"/>
    </location>
</feature>
<dbReference type="KEGG" id="gvi:gll1666"/>
<reference evidence="7 8" key="2">
    <citation type="journal article" date="2003" name="DNA Res.">
        <title>Complete genome structure of Gloeobacter violaceus PCC 7421, a cyanobacterium that lacks thylakoids (supplement).</title>
        <authorList>
            <person name="Nakamura Y."/>
            <person name="Kaneko T."/>
            <person name="Sato S."/>
            <person name="Mimuro M."/>
            <person name="Miyashita H."/>
            <person name="Tsuchiya T."/>
            <person name="Sasamoto S."/>
            <person name="Watanabe A."/>
            <person name="Kawashima K."/>
            <person name="Kishida Y."/>
            <person name="Kiyokawa C."/>
            <person name="Kohara M."/>
            <person name="Matsumoto M."/>
            <person name="Matsuno A."/>
            <person name="Nakazaki N."/>
            <person name="Shimpo S."/>
            <person name="Takeuchi C."/>
            <person name="Yamada M."/>
            <person name="Tabata S."/>
        </authorList>
    </citation>
    <scope>NUCLEOTIDE SEQUENCE [LARGE SCALE GENOMIC DNA]</scope>
    <source>
        <strain evidence="8">ATCC 29082 / PCC 7421</strain>
    </source>
</reference>
<protein>
    <submittedName>
        <fullName evidence="7">Gll1666 protein</fullName>
    </submittedName>
</protein>
<evidence type="ECO:0000256" key="4">
    <source>
        <dbReference type="ARBA" id="ARBA00022989"/>
    </source>
</evidence>
<evidence type="ECO:0000256" key="1">
    <source>
        <dbReference type="ARBA" id="ARBA00004141"/>
    </source>
</evidence>
<dbReference type="OrthoDB" id="127638at2"/>
<dbReference type="Gene3D" id="1.20.1740.10">
    <property type="entry name" value="Amino acid/polyamine transporter I"/>
    <property type="match status" value="1"/>
</dbReference>
<dbReference type="AlphaFoldDB" id="Q7NK14"/>
<evidence type="ECO:0000256" key="5">
    <source>
        <dbReference type="ARBA" id="ARBA00023136"/>
    </source>
</evidence>
<feature type="transmembrane region" description="Helical" evidence="6">
    <location>
        <begin position="153"/>
        <end position="173"/>
    </location>
</feature>
<feature type="transmembrane region" description="Helical" evidence="6">
    <location>
        <begin position="261"/>
        <end position="285"/>
    </location>
</feature>
<dbReference type="PIRSF" id="PIRSF006060">
    <property type="entry name" value="AA_transporter"/>
    <property type="match status" value="1"/>
</dbReference>
<dbReference type="HOGENOM" id="CLU_007946_15_7_3"/>
<dbReference type="Pfam" id="PF13520">
    <property type="entry name" value="AA_permease_2"/>
    <property type="match status" value="1"/>
</dbReference>
<dbReference type="STRING" id="251221.gene:10759156"/>
<dbReference type="FunCoup" id="Q7NK14">
    <property type="interactions" value="100"/>
</dbReference>
<feature type="transmembrane region" description="Helical" evidence="6">
    <location>
        <begin position="20"/>
        <end position="39"/>
    </location>
</feature>
<feature type="transmembrane region" description="Helical" evidence="6">
    <location>
        <begin position="51"/>
        <end position="77"/>
    </location>
</feature>
<dbReference type="GO" id="GO:0006865">
    <property type="term" value="P:amino acid transport"/>
    <property type="evidence" value="ECO:0000318"/>
    <property type="project" value="GO_Central"/>
</dbReference>
<dbReference type="GO" id="GO:0016020">
    <property type="term" value="C:membrane"/>
    <property type="evidence" value="ECO:0007669"/>
    <property type="project" value="UniProtKB-SubCell"/>
</dbReference>
<feature type="transmembrane region" description="Helical" evidence="6">
    <location>
        <begin position="225"/>
        <end position="249"/>
    </location>
</feature>
<dbReference type="Proteomes" id="UP000000557">
    <property type="component" value="Chromosome"/>
</dbReference>
<evidence type="ECO:0000313" key="8">
    <source>
        <dbReference type="Proteomes" id="UP000000557"/>
    </source>
</evidence>
<dbReference type="GO" id="GO:0015171">
    <property type="term" value="F:amino acid transmembrane transporter activity"/>
    <property type="evidence" value="ECO:0000318"/>
    <property type="project" value="GO_Central"/>
</dbReference>
<dbReference type="PATRIC" id="fig|251221.4.peg.1703"/>
<dbReference type="eggNOG" id="COG0531">
    <property type="taxonomic scope" value="Bacteria"/>
</dbReference>
<evidence type="ECO:0000313" key="7">
    <source>
        <dbReference type="EMBL" id="BAC89607.1"/>
    </source>
</evidence>
<gene>
    <name evidence="7" type="ordered locus">gll1666</name>
</gene>
<feature type="transmembrane region" description="Helical" evidence="6">
    <location>
        <begin position="107"/>
        <end position="126"/>
    </location>
</feature>
<name>Q7NK14_GLOVI</name>
<proteinExistence type="predicted"/>
<feature type="transmembrane region" description="Helical" evidence="6">
    <location>
        <begin position="387"/>
        <end position="406"/>
    </location>
</feature>
<evidence type="ECO:0000256" key="3">
    <source>
        <dbReference type="ARBA" id="ARBA00022692"/>
    </source>
</evidence>
<feature type="transmembrane region" description="Helical" evidence="6">
    <location>
        <begin position="305"/>
        <end position="330"/>
    </location>
</feature>
<feature type="transmembrane region" description="Helical" evidence="6">
    <location>
        <begin position="418"/>
        <end position="439"/>
    </location>
</feature>
<keyword evidence="3 6" id="KW-0812">Transmembrane</keyword>
<accession>Q7NK14</accession>
<dbReference type="PhylomeDB" id="Q7NK14"/>
<feature type="transmembrane region" description="Helical" evidence="6">
    <location>
        <begin position="83"/>
        <end position="100"/>
    </location>
</feature>
<dbReference type="EnsemblBacteria" id="BAC89607">
    <property type="protein sequence ID" value="BAC89607"/>
    <property type="gene ID" value="BAC89607"/>
</dbReference>
<evidence type="ECO:0000256" key="6">
    <source>
        <dbReference type="SAM" id="Phobius"/>
    </source>
</evidence>
<evidence type="ECO:0000256" key="2">
    <source>
        <dbReference type="ARBA" id="ARBA00022448"/>
    </source>
</evidence>
<organism evidence="7 8">
    <name type="scientific">Gloeobacter violaceus (strain ATCC 29082 / PCC 7421)</name>
    <dbReference type="NCBI Taxonomy" id="251221"/>
    <lineage>
        <taxon>Bacteria</taxon>
        <taxon>Bacillati</taxon>
        <taxon>Cyanobacteriota</taxon>
        <taxon>Cyanophyceae</taxon>
        <taxon>Gloeobacterales</taxon>
        <taxon>Gloeobacteraceae</taxon>
        <taxon>Gloeobacter</taxon>
    </lineage>
</organism>
<feature type="transmembrane region" description="Helical" evidence="6">
    <location>
        <begin position="359"/>
        <end position="381"/>
    </location>
</feature>
<keyword evidence="2" id="KW-0813">Transport</keyword>
<feature type="transmembrane region" description="Helical" evidence="6">
    <location>
        <begin position="185"/>
        <end position="205"/>
    </location>
</feature>
<reference evidence="7 8" key="1">
    <citation type="journal article" date="2003" name="DNA Res.">
        <title>Complete genome structure of Gloeobacter violaceus PCC 7421, a cyanobacterium that lacks thylakoids.</title>
        <authorList>
            <person name="Nakamura Y."/>
            <person name="Kaneko T."/>
            <person name="Sato S."/>
            <person name="Mimuro M."/>
            <person name="Miyashita H."/>
            <person name="Tsuchiya T."/>
            <person name="Sasamoto S."/>
            <person name="Watanabe A."/>
            <person name="Kawashima K."/>
            <person name="Kishida Y."/>
            <person name="Kiyokawa C."/>
            <person name="Kohara M."/>
            <person name="Matsumoto M."/>
            <person name="Matsuno A."/>
            <person name="Nakazaki N."/>
            <person name="Shimpo S."/>
            <person name="Takeuchi C."/>
            <person name="Yamada M."/>
            <person name="Tabata S."/>
        </authorList>
    </citation>
    <scope>NUCLEOTIDE SEQUENCE [LARGE SCALE GENOMIC DNA]</scope>
    <source>
        <strain evidence="8">ATCC 29082 / PCC 7421</strain>
    </source>
</reference>
<dbReference type="InParanoid" id="Q7NK14"/>
<comment type="subcellular location">
    <subcellularLocation>
        <location evidence="1">Membrane</location>
        <topology evidence="1">Multi-pass membrane protein</topology>
    </subcellularLocation>
</comment>